<evidence type="ECO:0000256" key="5">
    <source>
        <dbReference type="ARBA" id="ARBA00023040"/>
    </source>
</evidence>
<dbReference type="SUPFAM" id="SSF81321">
    <property type="entry name" value="Family A G protein-coupled receptor-like"/>
    <property type="match status" value="1"/>
</dbReference>
<dbReference type="Proteomes" id="UP001152795">
    <property type="component" value="Unassembled WGS sequence"/>
</dbReference>
<keyword evidence="4" id="KW-1133">Transmembrane helix</keyword>
<evidence type="ECO:0000256" key="1">
    <source>
        <dbReference type="ARBA" id="ARBA00004651"/>
    </source>
</evidence>
<evidence type="ECO:0000256" key="2">
    <source>
        <dbReference type="ARBA" id="ARBA00022475"/>
    </source>
</evidence>
<evidence type="ECO:0000256" key="3">
    <source>
        <dbReference type="ARBA" id="ARBA00022692"/>
    </source>
</evidence>
<protein>
    <submittedName>
        <fullName evidence="9">Thioredoxin domain-containing 2-like</fullName>
    </submittedName>
</protein>
<name>A0A7D9EEM0_PARCT</name>
<dbReference type="InterPro" id="IPR000276">
    <property type="entry name" value="GPCR_Rhodpsn"/>
</dbReference>
<organism evidence="9 10">
    <name type="scientific">Paramuricea clavata</name>
    <name type="common">Red gorgonian</name>
    <name type="synonym">Violescent sea-whip</name>
    <dbReference type="NCBI Taxonomy" id="317549"/>
    <lineage>
        <taxon>Eukaryota</taxon>
        <taxon>Metazoa</taxon>
        <taxon>Cnidaria</taxon>
        <taxon>Anthozoa</taxon>
        <taxon>Octocorallia</taxon>
        <taxon>Malacalcyonacea</taxon>
        <taxon>Plexauridae</taxon>
        <taxon>Paramuricea</taxon>
    </lineage>
</organism>
<keyword evidence="7" id="KW-0675">Receptor</keyword>
<keyword evidence="8" id="KW-0807">Transducer</keyword>
<dbReference type="EMBL" id="CACRXK020006184">
    <property type="protein sequence ID" value="CAB4008632.1"/>
    <property type="molecule type" value="Genomic_DNA"/>
</dbReference>
<accession>A0A7D9EEM0</accession>
<keyword evidence="6" id="KW-0472">Membrane</keyword>
<evidence type="ECO:0000256" key="8">
    <source>
        <dbReference type="ARBA" id="ARBA00023224"/>
    </source>
</evidence>
<dbReference type="Pfam" id="PF00001">
    <property type="entry name" value="7tm_1"/>
    <property type="match status" value="1"/>
</dbReference>
<keyword evidence="5" id="KW-0297">G-protein coupled receptor</keyword>
<dbReference type="PANTHER" id="PTHR24248:SF129">
    <property type="entry name" value="G-PROTEIN COUPLED RECEPTORS FAMILY 1 PROFILE DOMAIN-CONTAINING PROTEIN"/>
    <property type="match status" value="1"/>
</dbReference>
<dbReference type="PRINTS" id="PR00237">
    <property type="entry name" value="GPCRRHODOPSN"/>
</dbReference>
<comment type="caution">
    <text evidence="9">The sequence shown here is derived from an EMBL/GenBank/DDBJ whole genome shotgun (WGS) entry which is preliminary data.</text>
</comment>
<evidence type="ECO:0000256" key="6">
    <source>
        <dbReference type="ARBA" id="ARBA00023136"/>
    </source>
</evidence>
<dbReference type="InterPro" id="IPR017452">
    <property type="entry name" value="GPCR_Rhodpsn_7TM"/>
</dbReference>
<reference evidence="9" key="1">
    <citation type="submission" date="2020-04" db="EMBL/GenBank/DDBJ databases">
        <authorList>
            <person name="Alioto T."/>
            <person name="Alioto T."/>
            <person name="Gomez Garrido J."/>
        </authorList>
    </citation>
    <scope>NUCLEOTIDE SEQUENCE</scope>
    <source>
        <strain evidence="9">A484AB</strain>
    </source>
</reference>
<evidence type="ECO:0000313" key="9">
    <source>
        <dbReference type="EMBL" id="CAB4008632.1"/>
    </source>
</evidence>
<evidence type="ECO:0000256" key="4">
    <source>
        <dbReference type="ARBA" id="ARBA00022989"/>
    </source>
</evidence>
<keyword evidence="2" id="KW-1003">Cell membrane</keyword>
<dbReference type="PROSITE" id="PS50262">
    <property type="entry name" value="G_PROTEIN_RECEP_F1_2"/>
    <property type="match status" value="1"/>
</dbReference>
<evidence type="ECO:0000256" key="7">
    <source>
        <dbReference type="ARBA" id="ARBA00023170"/>
    </source>
</evidence>
<dbReference type="AlphaFoldDB" id="A0A7D9EEM0"/>
<keyword evidence="10" id="KW-1185">Reference proteome</keyword>
<sequence>MCNSSIPDYDRRHILVVFHFIFLYLGVLGNIAVIIYNIFLNRDKTPRLINLTTHLALADLLVCLAFYPTKIVLFFHSEVKVDLLFCKIKRTTIFVSLFLSIMMLLSITIDKYLYITKPLKYPLIVTTRRTRILLRCIWLAALVQIPPIFIYMESKKTSKPGKCHYPLPVVWLIIILQLVLICVIAILNYKIFKIVKEQRQRMASNIVLQRQLVQSEQVQCEQQQSKQIQSEQIQSEQVQSEQIQCQCEQEQSDQVQSDQVQSQCEKQQSEQGQSEQVQSEQVQSQCEQQQSEQGQSEQVQSEQVQSQCEQQQSEQGQSEQVQSEQVQSQCEQQQSEQLQSEQVQCQFEQQKSEQPQSEQVQSEQVQCEQAVQSEQVKSEQVKSEQQKSEQQQSEQNITWLRHLAKELKVIKTFAIIVGVLTCCFVPYIVMNMLRISRYDPCLTHIARLIANELVGINSIANAFIYALRHKKYTQAYRKLFSSTWARLCHATE</sequence>
<dbReference type="Gene3D" id="1.20.1070.10">
    <property type="entry name" value="Rhodopsin 7-helix transmembrane proteins"/>
    <property type="match status" value="2"/>
</dbReference>
<comment type="subcellular location">
    <subcellularLocation>
        <location evidence="1">Cell membrane</location>
        <topology evidence="1">Multi-pass membrane protein</topology>
    </subcellularLocation>
</comment>
<proteinExistence type="predicted"/>
<keyword evidence="3" id="KW-0812">Transmembrane</keyword>
<gene>
    <name evidence="9" type="ORF">PACLA_8A084760</name>
</gene>
<dbReference type="PANTHER" id="PTHR24248">
    <property type="entry name" value="ADRENERGIC RECEPTOR-RELATED G-PROTEIN COUPLED RECEPTOR"/>
    <property type="match status" value="1"/>
</dbReference>
<dbReference type="GO" id="GO:0004930">
    <property type="term" value="F:G protein-coupled receptor activity"/>
    <property type="evidence" value="ECO:0007669"/>
    <property type="project" value="UniProtKB-KW"/>
</dbReference>
<dbReference type="GO" id="GO:0005886">
    <property type="term" value="C:plasma membrane"/>
    <property type="evidence" value="ECO:0007669"/>
    <property type="project" value="UniProtKB-SubCell"/>
</dbReference>
<evidence type="ECO:0000313" key="10">
    <source>
        <dbReference type="Proteomes" id="UP001152795"/>
    </source>
</evidence>
<dbReference type="CDD" id="cd00637">
    <property type="entry name" value="7tm_classA_rhodopsin-like"/>
    <property type="match status" value="1"/>
</dbReference>
<dbReference type="OrthoDB" id="10005568at2759"/>